<evidence type="ECO:0000256" key="7">
    <source>
        <dbReference type="SAM" id="Phobius"/>
    </source>
</evidence>
<keyword evidence="5" id="KW-0408">Iron</keyword>
<dbReference type="InterPro" id="IPR032879">
    <property type="entry name" value="FixG_C"/>
</dbReference>
<feature type="transmembrane region" description="Helical" evidence="7">
    <location>
        <begin position="338"/>
        <end position="356"/>
    </location>
</feature>
<keyword evidence="1" id="KW-0813">Transport</keyword>
<sequence>MTENLTENHHIPESPSLYAKHKKVYPQAITGAFRTLKWKVTAAIMAFYFITPWIRWDRGEGEPDQAILASMSLRRLYFFNIEIWPQEIYYLTGILVLAAVGLFLATAMAGRVWCGFTCWQTVWTDLFVWVERKIEGDRNKRIRFDQGSWNLDKIWRKSLKQFIWIVFSLLTGAGWIFFFNDAPSTAMNMLTGQGTYEEYGFTFLFSATTYVLAGFAREQVCIYMCPWPRFQGAMFDEHSLIVTYEAWRGEPRGKSKAQNIGDCVDCNLCVNVCPTGVDIREGDQFQCIGCALCVDACNSIMTKLGRPLNLITYDSVSNQMARERGDEPKKRLIRKRTIAYSILLSAVVVLMAYGLLNRSELEINVQRDRSPLFVQLSDGDIRNGYTFKILNMINVPQTYTLAISGLEGAKLSVIGLGKDPVDTVTLDVEGDTVATYRVFVRAPIETMRSQFEDMEFILTNSETGEVVRYDSRFAGPVR</sequence>
<dbReference type="Pfam" id="PF12801">
    <property type="entry name" value="Fer4_5"/>
    <property type="match status" value="1"/>
</dbReference>
<dbReference type="OrthoDB" id="9811700at2"/>
<evidence type="ECO:0000313" key="10">
    <source>
        <dbReference type="Proteomes" id="UP000095347"/>
    </source>
</evidence>
<dbReference type="GO" id="GO:0051539">
    <property type="term" value="F:4 iron, 4 sulfur cluster binding"/>
    <property type="evidence" value="ECO:0007669"/>
    <property type="project" value="UniProtKB-KW"/>
</dbReference>
<dbReference type="PANTHER" id="PTHR30176:SF3">
    <property type="entry name" value="FERREDOXIN-TYPE PROTEIN NAPH"/>
    <property type="match status" value="1"/>
</dbReference>
<gene>
    <name evidence="9" type="ORF">BEN30_09055</name>
</gene>
<evidence type="ECO:0000256" key="5">
    <source>
        <dbReference type="ARBA" id="ARBA00023004"/>
    </source>
</evidence>
<evidence type="ECO:0000256" key="6">
    <source>
        <dbReference type="ARBA" id="ARBA00023014"/>
    </source>
</evidence>
<evidence type="ECO:0000256" key="1">
    <source>
        <dbReference type="ARBA" id="ARBA00022448"/>
    </source>
</evidence>
<dbReference type="InterPro" id="IPR017900">
    <property type="entry name" value="4Fe4S_Fe_S_CS"/>
</dbReference>
<dbReference type="Pfam" id="PF13746">
    <property type="entry name" value="Fer4_18"/>
    <property type="match status" value="1"/>
</dbReference>
<dbReference type="NCBIfam" id="TIGR02745">
    <property type="entry name" value="ccoG_rdxA_fixG"/>
    <property type="match status" value="1"/>
</dbReference>
<keyword evidence="3" id="KW-0479">Metal-binding</keyword>
<evidence type="ECO:0000256" key="4">
    <source>
        <dbReference type="ARBA" id="ARBA00022982"/>
    </source>
</evidence>
<evidence type="ECO:0000256" key="2">
    <source>
        <dbReference type="ARBA" id="ARBA00022485"/>
    </source>
</evidence>
<accession>A0A1E5Q937</accession>
<evidence type="ECO:0000313" key="9">
    <source>
        <dbReference type="EMBL" id="OEJ67568.1"/>
    </source>
</evidence>
<evidence type="ECO:0000256" key="3">
    <source>
        <dbReference type="ARBA" id="ARBA00022723"/>
    </source>
</evidence>
<feature type="transmembrane region" description="Helical" evidence="7">
    <location>
        <begin position="88"/>
        <end position="107"/>
    </location>
</feature>
<dbReference type="PROSITE" id="PS51379">
    <property type="entry name" value="4FE4S_FER_2"/>
    <property type="match status" value="1"/>
</dbReference>
<proteinExistence type="predicted"/>
<keyword evidence="6" id="KW-0411">Iron-sulfur</keyword>
<comment type="caution">
    <text evidence="9">The sequence shown here is derived from an EMBL/GenBank/DDBJ whole genome shotgun (WGS) entry which is preliminary data.</text>
</comment>
<dbReference type="InterPro" id="IPR017896">
    <property type="entry name" value="4Fe4S_Fe-S-bd"/>
</dbReference>
<keyword evidence="10" id="KW-1185">Reference proteome</keyword>
<reference evidence="10" key="1">
    <citation type="submission" date="2016-07" db="EMBL/GenBank/DDBJ databases">
        <authorList>
            <person name="Florea S."/>
            <person name="Webb J.S."/>
            <person name="Jaromczyk J."/>
            <person name="Schardl C.L."/>
        </authorList>
    </citation>
    <scope>NUCLEOTIDE SEQUENCE [LARGE SCALE GENOMIC DNA]</scope>
    <source>
        <strain evidence="10">MV-1</strain>
    </source>
</reference>
<keyword evidence="4" id="KW-0249">Electron transport</keyword>
<keyword evidence="2" id="KW-0004">4Fe-4S</keyword>
<evidence type="ECO:0000259" key="8">
    <source>
        <dbReference type="PROSITE" id="PS51379"/>
    </source>
</evidence>
<dbReference type="GO" id="GO:0005886">
    <property type="term" value="C:plasma membrane"/>
    <property type="evidence" value="ECO:0007669"/>
    <property type="project" value="TreeGrafter"/>
</dbReference>
<feature type="transmembrane region" description="Helical" evidence="7">
    <location>
        <begin position="199"/>
        <end position="216"/>
    </location>
</feature>
<feature type="domain" description="4Fe-4S ferredoxin-type" evidence="8">
    <location>
        <begin position="254"/>
        <end position="283"/>
    </location>
</feature>
<dbReference type="Proteomes" id="UP000095347">
    <property type="component" value="Unassembled WGS sequence"/>
</dbReference>
<dbReference type="RefSeq" id="WP_069957721.1">
    <property type="nucleotide sequence ID" value="NZ_MCGG01000021.1"/>
</dbReference>
<dbReference type="InterPro" id="IPR013783">
    <property type="entry name" value="Ig-like_fold"/>
</dbReference>
<keyword evidence="7" id="KW-1133">Transmembrane helix</keyword>
<protein>
    <submittedName>
        <fullName evidence="9">Cytochrome c oxidase accessory protein CcoG</fullName>
    </submittedName>
</protein>
<dbReference type="EMBL" id="MCGG01000021">
    <property type="protein sequence ID" value="OEJ67568.1"/>
    <property type="molecule type" value="Genomic_DNA"/>
</dbReference>
<name>A0A1E5Q937_9PROT</name>
<keyword evidence="7" id="KW-0812">Transmembrane</keyword>
<dbReference type="PROSITE" id="PS00198">
    <property type="entry name" value="4FE4S_FER_1"/>
    <property type="match status" value="1"/>
</dbReference>
<feature type="transmembrane region" description="Helical" evidence="7">
    <location>
        <begin position="162"/>
        <end position="179"/>
    </location>
</feature>
<dbReference type="PANTHER" id="PTHR30176">
    <property type="entry name" value="FERREDOXIN-TYPE PROTEIN NAPH"/>
    <property type="match status" value="1"/>
</dbReference>
<organism evidence="9 10">
    <name type="scientific">Magnetovibrio blakemorei</name>
    <dbReference type="NCBI Taxonomy" id="28181"/>
    <lineage>
        <taxon>Bacteria</taxon>
        <taxon>Pseudomonadati</taxon>
        <taxon>Pseudomonadota</taxon>
        <taxon>Alphaproteobacteria</taxon>
        <taxon>Rhodospirillales</taxon>
        <taxon>Magnetovibrionaceae</taxon>
        <taxon>Magnetovibrio</taxon>
    </lineage>
</organism>
<dbReference type="STRING" id="28181.BEN30_09055"/>
<dbReference type="Gene3D" id="2.60.40.10">
    <property type="entry name" value="Immunoglobulins"/>
    <property type="match status" value="1"/>
</dbReference>
<dbReference type="Pfam" id="PF11614">
    <property type="entry name" value="FixG_C"/>
    <property type="match status" value="1"/>
</dbReference>
<dbReference type="AlphaFoldDB" id="A0A1E5Q937"/>
<keyword evidence="7" id="KW-0472">Membrane</keyword>
<dbReference type="InterPro" id="IPR014116">
    <property type="entry name" value="Cyt_c_oxidase_cbb3_FixG"/>
</dbReference>
<dbReference type="SUPFAM" id="SSF54862">
    <property type="entry name" value="4Fe-4S ferredoxins"/>
    <property type="match status" value="1"/>
</dbReference>
<dbReference type="GO" id="GO:0046872">
    <property type="term" value="F:metal ion binding"/>
    <property type="evidence" value="ECO:0007669"/>
    <property type="project" value="UniProtKB-KW"/>
</dbReference>
<feature type="transmembrane region" description="Helical" evidence="7">
    <location>
        <begin position="36"/>
        <end position="54"/>
    </location>
</feature>
<dbReference type="InterPro" id="IPR051684">
    <property type="entry name" value="Electron_Trans/Redox"/>
</dbReference>